<dbReference type="PANTHER" id="PTHR37544">
    <property type="entry name" value="SPRAY-RELATED"/>
    <property type="match status" value="1"/>
</dbReference>
<feature type="transmembrane region" description="Helical" evidence="2">
    <location>
        <begin position="152"/>
        <end position="175"/>
    </location>
</feature>
<feature type="transmembrane region" description="Helical" evidence="2">
    <location>
        <begin position="258"/>
        <end position="281"/>
    </location>
</feature>
<dbReference type="InterPro" id="IPR021840">
    <property type="entry name" value="DUF3433"/>
</dbReference>
<dbReference type="Pfam" id="PF11915">
    <property type="entry name" value="DUF3433"/>
    <property type="match status" value="2"/>
</dbReference>
<dbReference type="PANTHER" id="PTHR37544:SF1">
    <property type="entry name" value="PHOSPHORIBOSYLAMINOIMIDAZOLE-SUCCINOCARBOXAMIDE SYNTHASE"/>
    <property type="match status" value="1"/>
</dbReference>
<protein>
    <submittedName>
        <fullName evidence="3">Uncharacterized protein</fullName>
    </submittedName>
</protein>
<organism evidence="3 4">
    <name type="scientific">Cordyceps militaris</name>
    <name type="common">Caterpillar fungus</name>
    <name type="synonym">Clavaria militaris</name>
    <dbReference type="NCBI Taxonomy" id="73501"/>
    <lineage>
        <taxon>Eukaryota</taxon>
        <taxon>Fungi</taxon>
        <taxon>Dikarya</taxon>
        <taxon>Ascomycota</taxon>
        <taxon>Pezizomycotina</taxon>
        <taxon>Sordariomycetes</taxon>
        <taxon>Hypocreomycetidae</taxon>
        <taxon>Hypocreales</taxon>
        <taxon>Cordycipitaceae</taxon>
        <taxon>Cordyceps</taxon>
    </lineage>
</organism>
<evidence type="ECO:0000313" key="3">
    <source>
        <dbReference type="EMBL" id="ATY62874.1"/>
    </source>
</evidence>
<dbReference type="OrthoDB" id="4868698at2759"/>
<feature type="transmembrane region" description="Helical" evidence="2">
    <location>
        <begin position="640"/>
        <end position="667"/>
    </location>
</feature>
<feature type="compositionally biased region" description="Basic and acidic residues" evidence="1">
    <location>
        <begin position="1"/>
        <end position="18"/>
    </location>
</feature>
<proteinExistence type="predicted"/>
<feature type="transmembrane region" description="Helical" evidence="2">
    <location>
        <begin position="798"/>
        <end position="819"/>
    </location>
</feature>
<gene>
    <name evidence="3" type="ORF">A9K55_007004</name>
</gene>
<name>A0A2H4SIE5_CORMI</name>
<evidence type="ECO:0000256" key="1">
    <source>
        <dbReference type="SAM" id="MobiDB-lite"/>
    </source>
</evidence>
<feature type="region of interest" description="Disordered" evidence="1">
    <location>
        <begin position="1"/>
        <end position="73"/>
    </location>
</feature>
<feature type="compositionally biased region" description="Basic and acidic residues" evidence="1">
    <location>
        <begin position="26"/>
        <end position="35"/>
    </location>
</feature>
<dbReference type="VEuPathDB" id="FungiDB:CCM_08022"/>
<accession>A0A2H4SIE5</accession>
<dbReference type="VEuPathDB" id="FungiDB:A9K55_007004"/>
<dbReference type="Proteomes" id="UP000323067">
    <property type="component" value="Chromosome vii"/>
</dbReference>
<evidence type="ECO:0000313" key="4">
    <source>
        <dbReference type="Proteomes" id="UP000323067"/>
    </source>
</evidence>
<feature type="transmembrane region" description="Helical" evidence="2">
    <location>
        <begin position="867"/>
        <end position="890"/>
    </location>
</feature>
<feature type="compositionally biased region" description="Acidic residues" evidence="1">
    <location>
        <begin position="52"/>
        <end position="63"/>
    </location>
</feature>
<reference evidence="3 4" key="1">
    <citation type="journal article" date="2017" name="BMC Genomics">
        <title>Chromosome level assembly and secondary metabolite potential of the parasitic fungus Cordyceps militaris.</title>
        <authorList>
            <person name="Kramer G.J."/>
            <person name="Nodwell J.R."/>
        </authorList>
    </citation>
    <scope>NUCLEOTIDE SEQUENCE [LARGE SCALE GENOMIC DNA]</scope>
    <source>
        <strain evidence="3 4">ATCC 34164</strain>
    </source>
</reference>
<evidence type="ECO:0000256" key="2">
    <source>
        <dbReference type="SAM" id="Phobius"/>
    </source>
</evidence>
<dbReference type="EMBL" id="CP023324">
    <property type="protein sequence ID" value="ATY62874.1"/>
    <property type="molecule type" value="Genomic_DNA"/>
</dbReference>
<keyword evidence="2" id="KW-0812">Transmembrane</keyword>
<feature type="transmembrane region" description="Helical" evidence="2">
    <location>
        <begin position="187"/>
        <end position="207"/>
    </location>
</feature>
<sequence length="1395" mass="152817">MEPTRDQNLGHDDFHDNRIPSSWQRDSQKDVRRGAYDQAPLNEDSHHKRHDEDDEDEELEEDITGPGKLPFRSRRYDLVPEETEFADPLASPPPAPSTAAFHYDADSLPATVSDRRDFGAQPSPLSPKDTERLIIQNGPKSKLWTPRILTKLSLLLFAAVFLLLLLVTGLVYHLSLRSKGLAVANEASHYLGRCLPTALFVFISVCWRQVDYHIKSLMPWSEMSRFPALAERSVFVDYLTPALPVSFYRAVRNRHWPVVLSSLIYTLLIGTMLFSTGLLMLEDASVSELRNDINLKSEFKLASSADSKFWNVGPGGAQLYNAINFQGLHYPPGTSKDALIPQLQIPANSAGNTNFSVSVDAMMFDLDCQQLPITNATKTSISWKSMLAQYFVADVNTTDCSIKGIPLAGGPDHYQYNDKNATQNYQAQFEVYPCNTGWDFSKAEAKPDDDKAAIVFDPSADQRVFLSVTNLEISPYDKSLNAPSYMYVNEISAFLCKPSYTMRPVLASQPSPVDGAAQFRSMAESGSAPVARIETGADNERVEGISNGAVAMAVHASASSMFLGTGGKDFALSEMVPTFFQFMTMKAKKDGTGAFTDPELLKATAKNVYQGMAAQTMHLLARQRAEKSTVGSIEYAGQKLVAYLVSTAMICTFLGMCAIMAAILAFIAPRAVTPSRPGSIASMTNIMATSPLFRQVMLGTGKASTSTLRQKLEEFRYKTVLTSTPSSFSLEAVRQMETETVRNDRKARSTAAWWRPTAAHWWFLVLALAIPLAMIGALEGIQRLSDSNQGFLSVSRSSATIFTTFIPAAAVVCIASTYAKLSTMAAVFAPFLALKKGHAAAHRTMHFDVVGRTLPVAFLRSIKARHFAVAILAAASMIALLLAIVVSSLYSVVEFDRSESMTIQRIDNFKLDNAKLTMQDNHAASMDSLIRYAGVNYSQWTWEGLVFPQYEQKQFPGDQFLGDAPLVAKVQAIRPGLTCSAVPSTGRVISQVADKQSTGSYVKLPYQNEYWTPRPGHVTIGFNTTLKFADYCETPPTTNVSQASWMQYFSVPNDTNTAYIGKGSVLVWDGKEIYGDGAVNTHLSSHVNVNFDVQDHGCPSFAATFGTIKTVQSGQGGDVSSWKFEHDLATVICYQTFEEVTADVTWQLPDLTLDPSHPPIIDESSARKLNSSTGSERFQIPVNAWLEGLTDPVYNRRIPAPNNGTSALNDVDELIDALILGQPGVPITDIVGESNARRLGDVVTRAYQAYMAQAVSLNMRSSTESISPRAVTGSITGTMRVPGRRRLVQNAAPKITLQVLLGIMVLCLAAARPLLCVGRVLPHNPRTIAGMAALLADSDLATDKVIPAGSEWLGDDALHSAKVLSGWTFALRWWEDAEKTAEARRYGVGIEMDLS</sequence>
<keyword evidence="2" id="KW-0472">Membrane</keyword>
<feature type="transmembrane region" description="Helical" evidence="2">
    <location>
        <begin position="758"/>
        <end position="778"/>
    </location>
</feature>
<keyword evidence="2" id="KW-1133">Transmembrane helix</keyword>